<dbReference type="PANTHER" id="PTHR21227">
    <property type="entry name" value="TRNA-SPLICING ENDONUCLEASE SUBUNIT SEN2"/>
    <property type="match status" value="1"/>
</dbReference>
<keyword evidence="2 4" id="KW-0456">Lyase</keyword>
<keyword evidence="7" id="KW-0255">Endonuclease</keyword>
<dbReference type="Pfam" id="PF02778">
    <property type="entry name" value="tRNA_int_endo_N"/>
    <property type="match status" value="2"/>
</dbReference>
<evidence type="ECO:0000256" key="4">
    <source>
        <dbReference type="HAMAP-Rule" id="MF_01834"/>
    </source>
</evidence>
<comment type="function">
    <text evidence="3">Endonuclease that removes tRNA introns. Cleaves pre-tRNA at the 5'- and 3'-splice sites to release the intron. The products are an intron and two tRNA half-molecules bearing 2',3' cyclic phosphate and 5'-OH termini. Recognizes a pseudosymmetric substrate in which 2 bulged loops of 3 bases are separated by a stem of 4 bp.</text>
</comment>
<comment type="caution">
    <text evidence="7">The sequence shown here is derived from an EMBL/GenBank/DDBJ whole genome shotgun (WGS) entry which is preliminary data.</text>
</comment>
<dbReference type="Gene3D" id="3.40.1170.20">
    <property type="entry name" value="tRNA intron endonuclease, N-terminal domain"/>
    <property type="match status" value="2"/>
</dbReference>
<keyword evidence="7" id="KW-0540">Nuclease</keyword>
<dbReference type="AlphaFoldDB" id="A0A830FDZ4"/>
<feature type="domain" description="tRNA intron endonuclease catalytic" evidence="5">
    <location>
        <begin position="274"/>
        <end position="360"/>
    </location>
</feature>
<name>A0A830FDZ4_9EURY</name>
<proteinExistence type="inferred from homology"/>
<evidence type="ECO:0000256" key="2">
    <source>
        <dbReference type="ARBA" id="ARBA00023239"/>
    </source>
</evidence>
<dbReference type="GO" id="GO:0005737">
    <property type="term" value="C:cytoplasm"/>
    <property type="evidence" value="ECO:0007669"/>
    <property type="project" value="TreeGrafter"/>
</dbReference>
<dbReference type="NCBIfam" id="TIGR00324">
    <property type="entry name" value="endA"/>
    <property type="match status" value="1"/>
</dbReference>
<keyword evidence="7" id="KW-0378">Hydrolase</keyword>
<evidence type="ECO:0000259" key="6">
    <source>
        <dbReference type="Pfam" id="PF02778"/>
    </source>
</evidence>
<evidence type="ECO:0000259" key="5">
    <source>
        <dbReference type="Pfam" id="PF01974"/>
    </source>
</evidence>
<comment type="similarity">
    <text evidence="4">Belongs to the tRNA-intron endonuclease family. Archaeal long subfamily.</text>
</comment>
<evidence type="ECO:0000256" key="1">
    <source>
        <dbReference type="ARBA" id="ARBA00022694"/>
    </source>
</evidence>
<comment type="function">
    <text evidence="4">Endonuclease that removes tRNA introns. Cleaves pre-tRNA at the 5' and 3' splice sites to release the intron. The products are an intron and two tRNA half-molecules bearing 2',3' cyclic phosphate and 5'-OH termini. Recognizes a pseudosymmetric substrate in which 2 bulged loops of 3 bases are separated by a stem of 4 bp.</text>
</comment>
<accession>A0A830FDZ4</accession>
<dbReference type="CDD" id="cd22363">
    <property type="entry name" value="tRNA-intron_lyase_C"/>
    <property type="match status" value="2"/>
</dbReference>
<comment type="subunit">
    <text evidence="4">Homodimer.</text>
</comment>
<dbReference type="GO" id="GO:0003676">
    <property type="term" value="F:nucleic acid binding"/>
    <property type="evidence" value="ECO:0007669"/>
    <property type="project" value="InterPro"/>
</dbReference>
<comment type="catalytic activity">
    <reaction evidence="4">
        <text>pretRNA = a 3'-half-tRNA molecule with a 5'-OH end + a 5'-half-tRNA molecule with a 2',3'-cyclic phosphate end + an intron with a 2',3'-cyclic phosphate and a 5'-hydroxyl terminus.</text>
        <dbReference type="EC" id="4.6.1.16"/>
    </reaction>
</comment>
<dbReference type="SUPFAM" id="SSF53032">
    <property type="entry name" value="tRNA-intron endonuclease catalytic domain-like"/>
    <property type="match status" value="2"/>
</dbReference>
<dbReference type="Pfam" id="PF01974">
    <property type="entry name" value="tRNA_int_endo"/>
    <property type="match status" value="1"/>
</dbReference>
<feature type="active site" evidence="4">
    <location>
        <position position="346"/>
    </location>
</feature>
<dbReference type="NCBIfam" id="NF006794">
    <property type="entry name" value="PRK09300.1-1"/>
    <property type="match status" value="1"/>
</dbReference>
<feature type="domain" description="tRNA intron endonuclease N-terminal" evidence="6">
    <location>
        <begin position="183"/>
        <end position="242"/>
    </location>
</feature>
<dbReference type="InterPro" id="IPR011856">
    <property type="entry name" value="tRNA_endonuc-like_dom_sf"/>
</dbReference>
<dbReference type="PANTHER" id="PTHR21227:SF0">
    <property type="entry name" value="TRNA-SPLICING ENDONUCLEASE SUBUNIT SEN2"/>
    <property type="match status" value="1"/>
</dbReference>
<organism evidence="7 8">
    <name type="scientific">Halocalculus aciditolerans</name>
    <dbReference type="NCBI Taxonomy" id="1383812"/>
    <lineage>
        <taxon>Archaea</taxon>
        <taxon>Methanobacteriati</taxon>
        <taxon>Methanobacteriota</taxon>
        <taxon>Stenosarchaea group</taxon>
        <taxon>Halobacteria</taxon>
        <taxon>Halobacteriales</taxon>
        <taxon>Halobacteriaceae</taxon>
        <taxon>Halocalculus</taxon>
    </lineage>
</organism>
<dbReference type="GO" id="GO:0006388">
    <property type="term" value="P:tRNA splicing, via endonucleolytic cleavage and ligation"/>
    <property type="evidence" value="ECO:0007669"/>
    <property type="project" value="UniProtKB-UniRule"/>
</dbReference>
<reference evidence="7" key="1">
    <citation type="journal article" date="2014" name="Int. J. Syst. Evol. Microbiol.">
        <title>Complete genome sequence of Corynebacterium casei LMG S-19264T (=DSM 44701T), isolated from a smear-ripened cheese.</title>
        <authorList>
            <consortium name="US DOE Joint Genome Institute (JGI-PGF)"/>
            <person name="Walter F."/>
            <person name="Albersmeier A."/>
            <person name="Kalinowski J."/>
            <person name="Ruckert C."/>
        </authorList>
    </citation>
    <scope>NUCLEOTIDE SEQUENCE</scope>
    <source>
        <strain evidence="7">JCM 19596</strain>
    </source>
</reference>
<sequence length="370" mass="40747">MFAAHLPPMHGERRDGEIHVGGDARQRFHDSRGYGRPLQGNEIALAPVEAAHLLFRGDLDAVDGDGFREFVERGGDGFAARFFVYADLRDRGFYLSPAALDWDVVPDTGDRTDFVVYERGTGPRDGDVAHEIRVVGERTPVAVDSLGESVLAVVDEESEITYLDSDSVTPDGDTDYEPDAALTGVLLDDRVMVWNPPEALYESGFYGQPLSGRSTEHDALHLSLVEAAYLAARGTLTLENDEDADGSVAVEEGSADAGVNAVVSRGRAVEGDRFDRRLRAYRALRDAGTVPKTGFKFGADFRVYQTVDSVENLGHSTWLVRALQRDHAFEPRDLALDVRLAHGVRKTMVFAREDHERDTTDWVAVTRLTP</sequence>
<dbReference type="SUPFAM" id="SSF55267">
    <property type="entry name" value="tRNA-intron endonuclease N-terminal domain-like"/>
    <property type="match status" value="2"/>
</dbReference>
<dbReference type="InterPro" id="IPR023516">
    <property type="entry name" value="tRNA_splic_arch_long"/>
</dbReference>
<evidence type="ECO:0000313" key="7">
    <source>
        <dbReference type="EMBL" id="GGL45721.1"/>
    </source>
</evidence>
<dbReference type="InterPro" id="IPR006676">
    <property type="entry name" value="tRNA_splic"/>
</dbReference>
<feature type="active site" evidence="4">
    <location>
        <position position="304"/>
    </location>
</feature>
<dbReference type="EC" id="4.6.1.16" evidence="4"/>
<dbReference type="GO" id="GO:0000213">
    <property type="term" value="F:tRNA-intron lyase activity"/>
    <property type="evidence" value="ECO:0007669"/>
    <property type="project" value="UniProtKB-UniRule"/>
</dbReference>
<keyword evidence="1 4" id="KW-0819">tRNA processing</keyword>
<evidence type="ECO:0000313" key="8">
    <source>
        <dbReference type="Proteomes" id="UP000607197"/>
    </source>
</evidence>
<dbReference type="InterPro" id="IPR006678">
    <property type="entry name" value="tRNA_intron_Endonuc_N"/>
</dbReference>
<feature type="domain" description="tRNA intron endonuclease N-terminal" evidence="6">
    <location>
        <begin position="9"/>
        <end position="65"/>
    </location>
</feature>
<dbReference type="InterPro" id="IPR006677">
    <property type="entry name" value="tRNA_intron_Endonuc_cat-like"/>
</dbReference>
<feature type="active site" evidence="4">
    <location>
        <position position="315"/>
    </location>
</feature>
<gene>
    <name evidence="4" type="primary">endA</name>
    <name evidence="7" type="ORF">GCM10009039_00070</name>
</gene>
<dbReference type="InterPro" id="IPR036167">
    <property type="entry name" value="tRNA_intron_Endo_cat-like_sf"/>
</dbReference>
<evidence type="ECO:0000256" key="3">
    <source>
        <dbReference type="ARBA" id="ARBA00024798"/>
    </source>
</evidence>
<dbReference type="InterPro" id="IPR036740">
    <property type="entry name" value="tRNA_intron_Endonuc_N_sf"/>
</dbReference>
<keyword evidence="8" id="KW-1185">Reference proteome</keyword>
<dbReference type="Gene3D" id="3.40.1350.10">
    <property type="match status" value="2"/>
</dbReference>
<reference evidence="7" key="2">
    <citation type="submission" date="2020-09" db="EMBL/GenBank/DDBJ databases">
        <authorList>
            <person name="Sun Q."/>
            <person name="Ohkuma M."/>
        </authorList>
    </citation>
    <scope>NUCLEOTIDE SEQUENCE</scope>
    <source>
        <strain evidence="7">JCM 19596</strain>
    </source>
</reference>
<dbReference type="HAMAP" id="MF_01834">
    <property type="entry name" value="EndA_long"/>
    <property type="match status" value="1"/>
</dbReference>
<dbReference type="EMBL" id="BMPG01000001">
    <property type="protein sequence ID" value="GGL45721.1"/>
    <property type="molecule type" value="Genomic_DNA"/>
</dbReference>
<dbReference type="Proteomes" id="UP000607197">
    <property type="component" value="Unassembled WGS sequence"/>
</dbReference>
<protein>
    <recommendedName>
        <fullName evidence="4">tRNA-splicing endonuclease</fullName>
        <ecNumber evidence="4">4.6.1.16</ecNumber>
    </recommendedName>
    <alternativeName>
        <fullName evidence="4">tRNA-intron endonuclease</fullName>
    </alternativeName>
</protein>